<dbReference type="AlphaFoldDB" id="M7PGS6"/>
<organism evidence="1 2">
    <name type="scientific">Methylophaga lonarensis MPL</name>
    <dbReference type="NCBI Taxonomy" id="1286106"/>
    <lineage>
        <taxon>Bacteria</taxon>
        <taxon>Pseudomonadati</taxon>
        <taxon>Pseudomonadota</taxon>
        <taxon>Gammaproteobacteria</taxon>
        <taxon>Thiotrichales</taxon>
        <taxon>Piscirickettsiaceae</taxon>
        <taxon>Methylophaga</taxon>
    </lineage>
</organism>
<gene>
    <name evidence="1" type="ORF">MPL1_06809</name>
</gene>
<keyword evidence="2" id="KW-1185">Reference proteome</keyword>
<accession>M7PGS6</accession>
<comment type="caution">
    <text evidence="1">The sequence shown here is derived from an EMBL/GenBank/DDBJ whole genome shotgun (WGS) entry which is preliminary data.</text>
</comment>
<sequence>MNLAEVANGLIASRLSLAFIVTSTIKKVIFREVIPIRTDRQELDRHGLRPRDDGLSWRCDRWKKQVSQKSVIASIAKQSSADRKGRSWIATACGLAMTV</sequence>
<dbReference type="RefSeq" id="WP_009726355.1">
    <property type="nucleotide sequence ID" value="NZ_APHR01000034.1"/>
</dbReference>
<proteinExistence type="predicted"/>
<name>M7PGS6_9GAMM</name>
<evidence type="ECO:0000313" key="2">
    <source>
        <dbReference type="Proteomes" id="UP000012019"/>
    </source>
</evidence>
<dbReference type="Proteomes" id="UP000012019">
    <property type="component" value="Unassembled WGS sequence"/>
</dbReference>
<dbReference type="EMBL" id="APHR01000034">
    <property type="protein sequence ID" value="EMR13100.1"/>
    <property type="molecule type" value="Genomic_DNA"/>
</dbReference>
<evidence type="ECO:0000313" key="1">
    <source>
        <dbReference type="EMBL" id="EMR13100.1"/>
    </source>
</evidence>
<reference evidence="1 2" key="1">
    <citation type="journal article" date="2013" name="Genome Announc.">
        <title>Draft Genome Sequence of Methylophaga lonarensis MPLT, a Haloalkaliphilic (Non-Methane-Utilizing) Methylotroph.</title>
        <authorList>
            <person name="Shetty S.A."/>
            <person name="Marathe N.P."/>
            <person name="Munot H."/>
            <person name="Antony C.P."/>
            <person name="Dhotre D.P."/>
            <person name="Murrell J.C."/>
            <person name="Shouche Y.S."/>
        </authorList>
    </citation>
    <scope>NUCLEOTIDE SEQUENCE [LARGE SCALE GENOMIC DNA]</scope>
    <source>
        <strain evidence="1 2">MPL</strain>
    </source>
</reference>
<protein>
    <submittedName>
        <fullName evidence="1">Uncharacterized protein</fullName>
    </submittedName>
</protein>